<evidence type="ECO:0000313" key="3">
    <source>
        <dbReference type="Proteomes" id="UP001501468"/>
    </source>
</evidence>
<evidence type="ECO:0000313" key="2">
    <source>
        <dbReference type="EMBL" id="GAA3721687.1"/>
    </source>
</evidence>
<feature type="region of interest" description="Disordered" evidence="1">
    <location>
        <begin position="64"/>
        <end position="84"/>
    </location>
</feature>
<evidence type="ECO:0000256" key="1">
    <source>
        <dbReference type="SAM" id="MobiDB-lite"/>
    </source>
</evidence>
<organism evidence="2 3">
    <name type="scientific">Terrabacter ginsenosidimutans</name>
    <dbReference type="NCBI Taxonomy" id="490575"/>
    <lineage>
        <taxon>Bacteria</taxon>
        <taxon>Bacillati</taxon>
        <taxon>Actinomycetota</taxon>
        <taxon>Actinomycetes</taxon>
        <taxon>Micrococcales</taxon>
        <taxon>Intrasporangiaceae</taxon>
        <taxon>Terrabacter</taxon>
    </lineage>
</organism>
<protein>
    <submittedName>
        <fullName evidence="2">Uncharacterized protein</fullName>
    </submittedName>
</protein>
<gene>
    <name evidence="2" type="ORF">GCM10022399_42570</name>
</gene>
<dbReference type="Proteomes" id="UP001501468">
    <property type="component" value="Unassembled WGS sequence"/>
</dbReference>
<proteinExistence type="predicted"/>
<reference evidence="3" key="1">
    <citation type="journal article" date="2019" name="Int. J. Syst. Evol. Microbiol.">
        <title>The Global Catalogue of Microorganisms (GCM) 10K type strain sequencing project: providing services to taxonomists for standard genome sequencing and annotation.</title>
        <authorList>
            <consortium name="The Broad Institute Genomics Platform"/>
            <consortium name="The Broad Institute Genome Sequencing Center for Infectious Disease"/>
            <person name="Wu L."/>
            <person name="Ma J."/>
        </authorList>
    </citation>
    <scope>NUCLEOTIDE SEQUENCE [LARGE SCALE GENOMIC DNA]</scope>
    <source>
        <strain evidence="3">JCM 17125</strain>
    </source>
</reference>
<accession>A0ABP7EPI9</accession>
<name>A0ABP7EPI9_9MICO</name>
<sequence length="84" mass="8741">MYWRTVNADMPRSETTFFSPSCRTLPHGTDVLDVLEVLDAVVAAGAAVAAGAIATRTTVAESTAATAVPRRWRGDMGGTSQASA</sequence>
<dbReference type="EMBL" id="BAABDC010000013">
    <property type="protein sequence ID" value="GAA3721687.1"/>
    <property type="molecule type" value="Genomic_DNA"/>
</dbReference>
<keyword evidence="3" id="KW-1185">Reference proteome</keyword>
<comment type="caution">
    <text evidence="2">The sequence shown here is derived from an EMBL/GenBank/DDBJ whole genome shotgun (WGS) entry which is preliminary data.</text>
</comment>